<feature type="transmembrane region" description="Helical" evidence="1">
    <location>
        <begin position="149"/>
        <end position="170"/>
    </location>
</feature>
<dbReference type="AlphaFoldDB" id="A0A9X9F5N2"/>
<keyword evidence="1" id="KW-0812">Transmembrane</keyword>
<keyword evidence="1" id="KW-1133">Transmembrane helix</keyword>
<evidence type="ECO:0008006" key="4">
    <source>
        <dbReference type="Google" id="ProtNLM"/>
    </source>
</evidence>
<accession>A0A9X9F5N2</accession>
<dbReference type="InterPro" id="IPR036197">
    <property type="entry name" value="NarG-like_sf"/>
</dbReference>
<feature type="non-terminal residue" evidence="2">
    <location>
        <position position="237"/>
    </location>
</feature>
<feature type="transmembrane region" description="Helical" evidence="1">
    <location>
        <begin position="71"/>
        <end position="92"/>
    </location>
</feature>
<evidence type="ECO:0000313" key="3">
    <source>
        <dbReference type="Proteomes" id="UP000308444"/>
    </source>
</evidence>
<sequence length="237" mass="27130">MNSLLIINWLAAIAVIAYAGYLFVYLIRTRMAYIQLGKKIEFDRRFKERWDLLKVNVFGQKKLLKDKKSGIIHVMFFYGFILVQFGAIDFVWKGLAPGSHLPLGPLYPAFTFFQEIVTLVILIAVFWAFHRRYVEKLVRLKRNFKSGLVLIFIGGLMISVLLGNGMGLIWHGEELSWSEPIASAIAYVFSGINETVAISVFYFSWWVHLLILLTFLVYVPQSKHAHLIAGCYSEKGG</sequence>
<gene>
    <name evidence="2" type="ORF">FC695_17375</name>
</gene>
<feature type="transmembrane region" description="Helical" evidence="1">
    <location>
        <begin position="6"/>
        <end position="27"/>
    </location>
</feature>
<name>A0A9X9F5N2_BACCE</name>
<dbReference type="Proteomes" id="UP000308444">
    <property type="component" value="Unassembled WGS sequence"/>
</dbReference>
<evidence type="ECO:0000313" key="2">
    <source>
        <dbReference type="EMBL" id="TKJ02139.1"/>
    </source>
</evidence>
<organism evidence="2 3">
    <name type="scientific">Bacillus cereus</name>
    <dbReference type="NCBI Taxonomy" id="1396"/>
    <lineage>
        <taxon>Bacteria</taxon>
        <taxon>Bacillati</taxon>
        <taxon>Bacillota</taxon>
        <taxon>Bacilli</taxon>
        <taxon>Bacillales</taxon>
        <taxon>Bacillaceae</taxon>
        <taxon>Bacillus</taxon>
        <taxon>Bacillus cereus group</taxon>
    </lineage>
</organism>
<feature type="transmembrane region" description="Helical" evidence="1">
    <location>
        <begin position="112"/>
        <end position="129"/>
    </location>
</feature>
<feature type="transmembrane region" description="Helical" evidence="1">
    <location>
        <begin position="196"/>
        <end position="219"/>
    </location>
</feature>
<reference evidence="2 3" key="1">
    <citation type="journal article" date="2019" name="Environ. Microbiol.">
        <title>An active ?-lactamase is a part of an orchestrated cell wall stress resistance network of Bacillus subtilis and related rhizosphere species.</title>
        <authorList>
            <person name="Bucher T."/>
            <person name="Keren-Paz A."/>
            <person name="Hausser J."/>
            <person name="Olender T."/>
            <person name="Cytryn E."/>
            <person name="Kolodkin-Gal I."/>
        </authorList>
    </citation>
    <scope>NUCLEOTIDE SEQUENCE [LARGE SCALE GENOMIC DNA]</scope>
    <source>
        <strain evidence="2 3">I32</strain>
    </source>
</reference>
<proteinExistence type="predicted"/>
<keyword evidence="1" id="KW-0472">Membrane</keyword>
<dbReference type="EMBL" id="SZOH01001146">
    <property type="protein sequence ID" value="TKJ02139.1"/>
    <property type="molecule type" value="Genomic_DNA"/>
</dbReference>
<evidence type="ECO:0000256" key="1">
    <source>
        <dbReference type="SAM" id="Phobius"/>
    </source>
</evidence>
<dbReference type="SUPFAM" id="SSF103501">
    <property type="entry name" value="Respiratory nitrate reductase 1 gamma chain"/>
    <property type="match status" value="1"/>
</dbReference>
<comment type="caution">
    <text evidence="2">The sequence shown here is derived from an EMBL/GenBank/DDBJ whole genome shotgun (WGS) entry which is preliminary data.</text>
</comment>
<protein>
    <recommendedName>
        <fullName evidence="4">Fe-S oxidoreductase</fullName>
    </recommendedName>
</protein>
<dbReference type="Gene3D" id="1.20.950.20">
    <property type="entry name" value="Transmembrane di-heme cytochromes, Chain C"/>
    <property type="match status" value="1"/>
</dbReference>